<dbReference type="RefSeq" id="WP_281899702.1">
    <property type="nucleotide sequence ID" value="NZ_BSDI01000028.1"/>
</dbReference>
<reference evidence="2" key="1">
    <citation type="submission" date="2022-12" db="EMBL/GenBank/DDBJ databases">
        <title>New Phytohabitans aurantiacus sp. RD004123 nov., an actinomycete isolated from soil.</title>
        <authorList>
            <person name="Triningsih D.W."/>
            <person name="Harunari E."/>
            <person name="Igarashi Y."/>
        </authorList>
    </citation>
    <scope>NUCLEOTIDE SEQUENCE</scope>
    <source>
        <strain evidence="2">RD004123</strain>
    </source>
</reference>
<evidence type="ECO:0000256" key="1">
    <source>
        <dbReference type="SAM" id="Phobius"/>
    </source>
</evidence>
<comment type="caution">
    <text evidence="2">The sequence shown here is derived from an EMBL/GenBank/DDBJ whole genome shotgun (WGS) entry which is preliminary data.</text>
</comment>
<keyword evidence="1" id="KW-1133">Transmembrane helix</keyword>
<evidence type="ECO:0000313" key="2">
    <source>
        <dbReference type="EMBL" id="GLH99791.1"/>
    </source>
</evidence>
<evidence type="ECO:0000313" key="3">
    <source>
        <dbReference type="Proteomes" id="UP001144280"/>
    </source>
</evidence>
<evidence type="ECO:0008006" key="4">
    <source>
        <dbReference type="Google" id="ProtNLM"/>
    </source>
</evidence>
<keyword evidence="1" id="KW-0472">Membrane</keyword>
<keyword evidence="1" id="KW-0812">Transmembrane</keyword>
<accession>A0ABQ5QZ21</accession>
<protein>
    <recommendedName>
        <fullName evidence="4">Flp family type IVb pilin</fullName>
    </recommendedName>
</protein>
<sequence length="61" mass="6409">MHQLVGAAVTLLRARWQAARDDDTGATAIEWAIFALLAIAVAGLVAGAITLAINNRIPNIK</sequence>
<keyword evidence="3" id="KW-1185">Reference proteome</keyword>
<dbReference type="EMBL" id="BSDI01000028">
    <property type="protein sequence ID" value="GLH99791.1"/>
    <property type="molecule type" value="Genomic_DNA"/>
</dbReference>
<proteinExistence type="predicted"/>
<gene>
    <name evidence="2" type="ORF">Pa4123_50680</name>
</gene>
<name>A0ABQ5QZ21_9ACTN</name>
<dbReference type="Proteomes" id="UP001144280">
    <property type="component" value="Unassembled WGS sequence"/>
</dbReference>
<organism evidence="2 3">
    <name type="scientific">Phytohabitans aurantiacus</name>
    <dbReference type="NCBI Taxonomy" id="3016789"/>
    <lineage>
        <taxon>Bacteria</taxon>
        <taxon>Bacillati</taxon>
        <taxon>Actinomycetota</taxon>
        <taxon>Actinomycetes</taxon>
        <taxon>Micromonosporales</taxon>
        <taxon>Micromonosporaceae</taxon>
    </lineage>
</organism>
<feature type="transmembrane region" description="Helical" evidence="1">
    <location>
        <begin position="31"/>
        <end position="53"/>
    </location>
</feature>